<keyword evidence="5" id="KW-1185">Reference proteome</keyword>
<evidence type="ECO:0000313" key="5">
    <source>
        <dbReference type="Proteomes" id="UP001602123"/>
    </source>
</evidence>
<dbReference type="GO" id="GO:0032259">
    <property type="term" value="P:methylation"/>
    <property type="evidence" value="ECO:0007669"/>
    <property type="project" value="UniProtKB-KW"/>
</dbReference>
<dbReference type="InterPro" id="IPR051052">
    <property type="entry name" value="Diverse_substrate_MTase"/>
</dbReference>
<dbReference type="SUPFAM" id="SSF53335">
    <property type="entry name" value="S-adenosyl-L-methionine-dependent methyltransferases"/>
    <property type="match status" value="1"/>
</dbReference>
<dbReference type="GO" id="GO:0102208">
    <property type="term" value="F:2-polyprenyl-6-hydroxyphenol methylase activity"/>
    <property type="evidence" value="ECO:0007669"/>
    <property type="project" value="UniProtKB-EC"/>
</dbReference>
<reference evidence="4 5" key="1">
    <citation type="submission" date="2024-10" db="EMBL/GenBank/DDBJ databases">
        <title>The Natural Products Discovery Center: Release of the First 8490 Sequenced Strains for Exploring Actinobacteria Biosynthetic Diversity.</title>
        <authorList>
            <person name="Kalkreuter E."/>
            <person name="Kautsar S.A."/>
            <person name="Yang D."/>
            <person name="Bader C.D."/>
            <person name="Teijaro C.N."/>
            <person name="Fluegel L."/>
            <person name="Davis C.M."/>
            <person name="Simpson J.R."/>
            <person name="Lauterbach L."/>
            <person name="Steele A.D."/>
            <person name="Gui C."/>
            <person name="Meng S."/>
            <person name="Li G."/>
            <person name="Viehrig K."/>
            <person name="Ye F."/>
            <person name="Su P."/>
            <person name="Kiefer A.F."/>
            <person name="Nichols A."/>
            <person name="Cepeda A.J."/>
            <person name="Yan W."/>
            <person name="Fan B."/>
            <person name="Jiang Y."/>
            <person name="Adhikari A."/>
            <person name="Zheng C.-J."/>
            <person name="Schuster L."/>
            <person name="Cowan T.M."/>
            <person name="Smanski M.J."/>
            <person name="Chevrette M.G."/>
            <person name="De Carvalho L.P.S."/>
            <person name="Shen B."/>
        </authorList>
    </citation>
    <scope>NUCLEOTIDE SEQUENCE [LARGE SCALE GENOMIC DNA]</scope>
    <source>
        <strain evidence="4 5">NPDC001650</strain>
    </source>
</reference>
<comment type="caution">
    <text evidence="4">The sequence shown here is derived from an EMBL/GenBank/DDBJ whole genome shotgun (WGS) entry which is preliminary data.</text>
</comment>
<keyword evidence="2 4" id="KW-0808">Transferase</keyword>
<evidence type="ECO:0000313" key="4">
    <source>
        <dbReference type="EMBL" id="MFF4218226.1"/>
    </source>
</evidence>
<name>A0ABW6U067_9ACTN</name>
<evidence type="ECO:0000256" key="1">
    <source>
        <dbReference type="ARBA" id="ARBA00022603"/>
    </source>
</evidence>
<evidence type="ECO:0000256" key="3">
    <source>
        <dbReference type="SAM" id="MobiDB-lite"/>
    </source>
</evidence>
<protein>
    <submittedName>
        <fullName evidence="4">Class I SAM-dependent methyltransferase</fullName>
        <ecNumber evidence="4">2.1.1.222</ecNumber>
        <ecNumber evidence="4">2.1.1.64</ecNumber>
    </submittedName>
</protein>
<dbReference type="PANTHER" id="PTHR44942:SF4">
    <property type="entry name" value="METHYLTRANSFERASE TYPE 11 DOMAIN-CONTAINING PROTEIN"/>
    <property type="match status" value="1"/>
</dbReference>
<feature type="compositionally biased region" description="Low complexity" evidence="3">
    <location>
        <begin position="1"/>
        <end position="10"/>
    </location>
</feature>
<accession>A0ABW6U067</accession>
<dbReference type="Gene3D" id="3.40.50.150">
    <property type="entry name" value="Vaccinia Virus protein VP39"/>
    <property type="match status" value="1"/>
</dbReference>
<keyword evidence="1 4" id="KW-0489">Methyltransferase</keyword>
<evidence type="ECO:0000256" key="2">
    <source>
        <dbReference type="ARBA" id="ARBA00022679"/>
    </source>
</evidence>
<dbReference type="EMBL" id="JBIAUT010000006">
    <property type="protein sequence ID" value="MFF4218226.1"/>
    <property type="molecule type" value="Genomic_DNA"/>
</dbReference>
<sequence length="274" mass="29276">MPTSPSGRSSPSEREPHQHRETAESFGTDAERYDRARPRYPDALVERIAAGAGDVLDVGCGTGIAARQFQAAGCRVLGVEPDPRMAALARQFGVDVDVSAFEAWDPAGRAFDAVVAAQAWHWIDPVAGAAKAAQALRTGGRLAAFWNVPRLPPEVTEAFGAAYRRVAPGSPFAFPATKAQALDGHRQLEAKAADAIRESGGFGEPEQWRFDWDRTYTRDAWLDQMPTHGSLTRLPPGKVAHVLERVGAAIDAMGGSFAVRYATVAVTAVRTGAA</sequence>
<gene>
    <name evidence="4" type="ORF">ACFYZM_18360</name>
</gene>
<dbReference type="RefSeq" id="WP_388628247.1">
    <property type="nucleotide sequence ID" value="NZ_JBIAUT010000006.1"/>
</dbReference>
<feature type="compositionally biased region" description="Basic and acidic residues" evidence="3">
    <location>
        <begin position="11"/>
        <end position="35"/>
    </location>
</feature>
<dbReference type="EC" id="2.1.1.222" evidence="4"/>
<feature type="region of interest" description="Disordered" evidence="3">
    <location>
        <begin position="1"/>
        <end position="35"/>
    </location>
</feature>
<organism evidence="4 5">
    <name type="scientific">Streptomyces nondiastaticus</name>
    <dbReference type="NCBI Taxonomy" id="3154512"/>
    <lineage>
        <taxon>Bacteria</taxon>
        <taxon>Bacillati</taxon>
        <taxon>Actinomycetota</taxon>
        <taxon>Actinomycetes</taxon>
        <taxon>Kitasatosporales</taxon>
        <taxon>Streptomycetaceae</taxon>
        <taxon>Streptomyces</taxon>
    </lineage>
</organism>
<dbReference type="GO" id="GO:0061542">
    <property type="term" value="F:3-demethylubiquinol 3-O-methyltransferase activity"/>
    <property type="evidence" value="ECO:0007669"/>
    <property type="project" value="UniProtKB-EC"/>
</dbReference>
<dbReference type="PANTHER" id="PTHR44942">
    <property type="entry name" value="METHYLTRANSF_11 DOMAIN-CONTAINING PROTEIN"/>
    <property type="match status" value="1"/>
</dbReference>
<dbReference type="CDD" id="cd02440">
    <property type="entry name" value="AdoMet_MTases"/>
    <property type="match status" value="1"/>
</dbReference>
<dbReference type="EC" id="2.1.1.64" evidence="4"/>
<proteinExistence type="predicted"/>
<dbReference type="Proteomes" id="UP001602123">
    <property type="component" value="Unassembled WGS sequence"/>
</dbReference>
<dbReference type="InterPro" id="IPR029063">
    <property type="entry name" value="SAM-dependent_MTases_sf"/>
</dbReference>
<dbReference type="Pfam" id="PF13489">
    <property type="entry name" value="Methyltransf_23"/>
    <property type="match status" value="1"/>
</dbReference>